<proteinExistence type="inferred from homology"/>
<keyword evidence="10" id="KW-1185">Reference proteome</keyword>
<keyword evidence="5" id="KW-0464">Manganese</keyword>
<evidence type="ECO:0000256" key="4">
    <source>
        <dbReference type="ARBA" id="ARBA00022801"/>
    </source>
</evidence>
<evidence type="ECO:0000256" key="1">
    <source>
        <dbReference type="ARBA" id="ARBA00001936"/>
    </source>
</evidence>
<evidence type="ECO:0000313" key="9">
    <source>
        <dbReference type="EMBL" id="SDN55324.1"/>
    </source>
</evidence>
<evidence type="ECO:0000259" key="7">
    <source>
        <dbReference type="Pfam" id="PF00557"/>
    </source>
</evidence>
<dbReference type="InterPro" id="IPR000994">
    <property type="entry name" value="Pept_M24"/>
</dbReference>
<dbReference type="OrthoDB" id="9806388at2"/>
<sequence length="366" mass="40846">MTRIEVLQEEMMKNNWDVLMVQTQPNVFYLSGFNADPHERLLGMVIFKDAAPMLICPNMEVNQIKEIFTQGMIIGYTDSENPWAKVESYIDDNNLSTNNIALESSISWSRLEEWKKIAPDAHFSEADSLLLKQRVIKSPEEITYLEEAAALADEGIQTGIDSLKEGITEMEVIAAIEYALKRKGVREMSFSPMVLFGEKAGDPHGNPGARKLKKGDGVLFDLGVMWKGYASDITRTVFFDHVNEEQQQIYDTVLAALHNALDLVKPGQKIGTLDTAARETITEAGYGEFFPHRIGHGLGIEVHEFPSMNAENTDLLQAGMTFTIEPGIYVPDKSGVRIEDDILVTEDGARSLTSYPKELTIIPAEK</sequence>
<dbReference type="FunFam" id="3.90.230.10:FF:000014">
    <property type="entry name" value="Aminopeptidase P family protein"/>
    <property type="match status" value="1"/>
</dbReference>
<feature type="domain" description="Creatinase N-terminal" evidence="8">
    <location>
        <begin position="3"/>
        <end position="136"/>
    </location>
</feature>
<dbReference type="InterPro" id="IPR000587">
    <property type="entry name" value="Creatinase_N"/>
</dbReference>
<dbReference type="PROSITE" id="PS00491">
    <property type="entry name" value="PROLINE_PEPTIDASE"/>
    <property type="match status" value="1"/>
</dbReference>
<evidence type="ECO:0000256" key="2">
    <source>
        <dbReference type="ARBA" id="ARBA00008766"/>
    </source>
</evidence>
<keyword evidence="4" id="KW-0378">Hydrolase</keyword>
<keyword evidence="3 6" id="KW-0479">Metal-binding</keyword>
<dbReference type="SUPFAM" id="SSF55920">
    <property type="entry name" value="Creatinase/aminopeptidase"/>
    <property type="match status" value="1"/>
</dbReference>
<reference evidence="10" key="1">
    <citation type="submission" date="2016-10" db="EMBL/GenBank/DDBJ databases">
        <authorList>
            <person name="Varghese N."/>
            <person name="Submissions S."/>
        </authorList>
    </citation>
    <scope>NUCLEOTIDE SEQUENCE [LARGE SCALE GENOMIC DNA]</scope>
    <source>
        <strain evidence="10">CGMCC 1.10369</strain>
    </source>
</reference>
<keyword evidence="9" id="KW-0645">Protease</keyword>
<keyword evidence="9" id="KW-0031">Aminopeptidase</keyword>
<comment type="cofactor">
    <cofactor evidence="1">
        <name>Mn(2+)</name>
        <dbReference type="ChEBI" id="CHEBI:29035"/>
    </cofactor>
</comment>
<dbReference type="EMBL" id="FNIL01000002">
    <property type="protein sequence ID" value="SDN55324.1"/>
    <property type="molecule type" value="Genomic_DNA"/>
</dbReference>
<dbReference type="AlphaFoldDB" id="A0A1H0CBN4"/>
<dbReference type="STRING" id="745820.SAMN04488053_10236"/>
<dbReference type="CDD" id="cd01092">
    <property type="entry name" value="APP-like"/>
    <property type="match status" value="1"/>
</dbReference>
<dbReference type="PANTHER" id="PTHR46112">
    <property type="entry name" value="AMINOPEPTIDASE"/>
    <property type="match status" value="1"/>
</dbReference>
<name>A0A1H0CBN4_9BACI</name>
<dbReference type="GO" id="GO:0004177">
    <property type="term" value="F:aminopeptidase activity"/>
    <property type="evidence" value="ECO:0007669"/>
    <property type="project" value="UniProtKB-KW"/>
</dbReference>
<evidence type="ECO:0000259" key="8">
    <source>
        <dbReference type="Pfam" id="PF01321"/>
    </source>
</evidence>
<organism evidence="9 10">
    <name type="scientific">Alkalicoccus daliensis</name>
    <dbReference type="NCBI Taxonomy" id="745820"/>
    <lineage>
        <taxon>Bacteria</taxon>
        <taxon>Bacillati</taxon>
        <taxon>Bacillota</taxon>
        <taxon>Bacilli</taxon>
        <taxon>Bacillales</taxon>
        <taxon>Bacillaceae</taxon>
        <taxon>Alkalicoccus</taxon>
    </lineage>
</organism>
<dbReference type="InterPro" id="IPR001131">
    <property type="entry name" value="Peptidase_M24B_aminopep-P_CS"/>
</dbReference>
<dbReference type="Gene3D" id="3.40.350.10">
    <property type="entry name" value="Creatinase/prolidase N-terminal domain"/>
    <property type="match status" value="1"/>
</dbReference>
<dbReference type="PANTHER" id="PTHR46112:SF10">
    <property type="entry name" value="DIPEPTIDASE YKVY-RELATED"/>
    <property type="match status" value="1"/>
</dbReference>
<comment type="similarity">
    <text evidence="2 6">Belongs to the peptidase M24B family.</text>
</comment>
<dbReference type="GO" id="GO:0046872">
    <property type="term" value="F:metal ion binding"/>
    <property type="evidence" value="ECO:0007669"/>
    <property type="project" value="UniProtKB-KW"/>
</dbReference>
<accession>A0A1H0CBN4</accession>
<gene>
    <name evidence="9" type="ORF">SAMN04488053_10236</name>
</gene>
<dbReference type="Proteomes" id="UP000198778">
    <property type="component" value="Unassembled WGS sequence"/>
</dbReference>
<dbReference type="SUPFAM" id="SSF53092">
    <property type="entry name" value="Creatinase/prolidase N-terminal domain"/>
    <property type="match status" value="1"/>
</dbReference>
<evidence type="ECO:0000256" key="6">
    <source>
        <dbReference type="RuleBase" id="RU000590"/>
    </source>
</evidence>
<dbReference type="InterPro" id="IPR036005">
    <property type="entry name" value="Creatinase/aminopeptidase-like"/>
</dbReference>
<dbReference type="Pfam" id="PF00557">
    <property type="entry name" value="Peptidase_M24"/>
    <property type="match status" value="1"/>
</dbReference>
<dbReference type="InterPro" id="IPR029149">
    <property type="entry name" value="Creatin/AminoP/Spt16_N"/>
</dbReference>
<protein>
    <submittedName>
        <fullName evidence="9">Xaa-Pro aminopeptidase. Metallo peptidase. MEROPS family M24B</fullName>
    </submittedName>
</protein>
<feature type="domain" description="Peptidase M24" evidence="7">
    <location>
        <begin position="145"/>
        <end position="346"/>
    </location>
</feature>
<dbReference type="Gene3D" id="3.90.230.10">
    <property type="entry name" value="Creatinase/methionine aminopeptidase superfamily"/>
    <property type="match status" value="1"/>
</dbReference>
<dbReference type="Pfam" id="PF01321">
    <property type="entry name" value="Creatinase_N"/>
    <property type="match status" value="1"/>
</dbReference>
<dbReference type="InterPro" id="IPR050659">
    <property type="entry name" value="Peptidase_M24B"/>
</dbReference>
<dbReference type="RefSeq" id="WP_090841170.1">
    <property type="nucleotide sequence ID" value="NZ_FNIL01000002.1"/>
</dbReference>
<evidence type="ECO:0000256" key="3">
    <source>
        <dbReference type="ARBA" id="ARBA00022723"/>
    </source>
</evidence>
<evidence type="ECO:0000256" key="5">
    <source>
        <dbReference type="ARBA" id="ARBA00023211"/>
    </source>
</evidence>
<evidence type="ECO:0000313" key="10">
    <source>
        <dbReference type="Proteomes" id="UP000198778"/>
    </source>
</evidence>